<dbReference type="GO" id="GO:0032934">
    <property type="term" value="F:sterol binding"/>
    <property type="evidence" value="ECO:0007669"/>
    <property type="project" value="TreeGrafter"/>
</dbReference>
<comment type="similarity">
    <text evidence="1 5">Belongs to the OSBP family.</text>
</comment>
<evidence type="ECO:0008006" key="9">
    <source>
        <dbReference type="Google" id="ProtNLM"/>
    </source>
</evidence>
<keyword evidence="8" id="KW-1185">Reference proteome</keyword>
<dbReference type="FunFam" id="1.10.287.2720:FF:000001">
    <property type="entry name" value="Oxysterol-binding OBPalpha"/>
    <property type="match status" value="1"/>
</dbReference>
<dbReference type="SUPFAM" id="SSF144000">
    <property type="entry name" value="Oxysterol-binding protein-like"/>
    <property type="match status" value="1"/>
</dbReference>
<reference evidence="7 8" key="1">
    <citation type="submission" date="2019-04" db="EMBL/GenBank/DDBJ databases">
        <title>Friends and foes A comparative genomics study of 23 Aspergillus species from section Flavi.</title>
        <authorList>
            <consortium name="DOE Joint Genome Institute"/>
            <person name="Kjaerbolling I."/>
            <person name="Vesth T."/>
            <person name="Frisvad J.C."/>
            <person name="Nybo J.L."/>
            <person name="Theobald S."/>
            <person name="Kildgaard S."/>
            <person name="Isbrandt T."/>
            <person name="Kuo A."/>
            <person name="Sato A."/>
            <person name="Lyhne E.K."/>
            <person name="Kogle M.E."/>
            <person name="Wiebenga A."/>
            <person name="Kun R.S."/>
            <person name="Lubbers R.J."/>
            <person name="Makela M.R."/>
            <person name="Barry K."/>
            <person name="Chovatia M."/>
            <person name="Clum A."/>
            <person name="Daum C."/>
            <person name="Haridas S."/>
            <person name="He G."/>
            <person name="LaButti K."/>
            <person name="Lipzen A."/>
            <person name="Mondo S."/>
            <person name="Riley R."/>
            <person name="Salamov A."/>
            <person name="Simmons B.A."/>
            <person name="Magnuson J.K."/>
            <person name="Henrissat B."/>
            <person name="Mortensen U.H."/>
            <person name="Larsen T.O."/>
            <person name="Devries R.P."/>
            <person name="Grigoriev I.V."/>
            <person name="Machida M."/>
            <person name="Baker S.E."/>
            <person name="Andersen M.R."/>
        </authorList>
    </citation>
    <scope>NUCLEOTIDE SEQUENCE [LARGE SCALE GENOMIC DNA]</scope>
    <source>
        <strain evidence="7 8">CBS 151.66</strain>
    </source>
</reference>
<dbReference type="Gene3D" id="3.30.70.3490">
    <property type="match status" value="1"/>
</dbReference>
<evidence type="ECO:0000256" key="2">
    <source>
        <dbReference type="ARBA" id="ARBA00022448"/>
    </source>
</evidence>
<dbReference type="Gene3D" id="2.40.160.120">
    <property type="match status" value="1"/>
</dbReference>
<dbReference type="AlphaFoldDB" id="A0A5N5WZA6"/>
<evidence type="ECO:0000313" key="8">
    <source>
        <dbReference type="Proteomes" id="UP000326565"/>
    </source>
</evidence>
<dbReference type="InterPro" id="IPR037239">
    <property type="entry name" value="OSBP_sf"/>
</dbReference>
<dbReference type="InterPro" id="IPR018494">
    <property type="entry name" value="Oxysterol-bd_CS"/>
</dbReference>
<dbReference type="PANTHER" id="PTHR10972:SF102">
    <property type="entry name" value="OXYSTEROL-BINDING PROTEIN"/>
    <property type="match status" value="1"/>
</dbReference>
<dbReference type="GO" id="GO:0032541">
    <property type="term" value="C:cortical endoplasmic reticulum"/>
    <property type="evidence" value="ECO:0007669"/>
    <property type="project" value="TreeGrafter"/>
</dbReference>
<dbReference type="GO" id="GO:0006869">
    <property type="term" value="P:lipid transport"/>
    <property type="evidence" value="ECO:0007669"/>
    <property type="project" value="UniProtKB-KW"/>
</dbReference>
<evidence type="ECO:0000256" key="4">
    <source>
        <dbReference type="ARBA" id="ARBA00023121"/>
    </source>
</evidence>
<proteinExistence type="inferred from homology"/>
<dbReference type="OrthoDB" id="14833at2759"/>
<dbReference type="PANTHER" id="PTHR10972">
    <property type="entry name" value="OXYSTEROL-BINDING PROTEIN-RELATED"/>
    <property type="match status" value="1"/>
</dbReference>
<dbReference type="PROSITE" id="PS01013">
    <property type="entry name" value="OSBP"/>
    <property type="match status" value="1"/>
</dbReference>
<accession>A0A5N5WZA6</accession>
<evidence type="ECO:0000256" key="5">
    <source>
        <dbReference type="RuleBase" id="RU003844"/>
    </source>
</evidence>
<evidence type="ECO:0000256" key="6">
    <source>
        <dbReference type="SAM" id="MobiDB-lite"/>
    </source>
</evidence>
<keyword evidence="4" id="KW-0446">Lipid-binding</keyword>
<gene>
    <name evidence="7" type="ORF">BDV29DRAFT_202250</name>
</gene>
<dbReference type="FunFam" id="2.40.160.120:FF:000007">
    <property type="entry name" value="Oxysterol binding protein"/>
    <property type="match status" value="1"/>
</dbReference>
<feature type="region of interest" description="Disordered" evidence="6">
    <location>
        <begin position="333"/>
        <end position="355"/>
    </location>
</feature>
<dbReference type="Gene3D" id="1.10.287.2720">
    <property type="match status" value="1"/>
</dbReference>
<protein>
    <recommendedName>
        <fullName evidence="9">Oxysterol-binding protein</fullName>
    </recommendedName>
</protein>
<dbReference type="EMBL" id="ML732244">
    <property type="protein sequence ID" value="KAB8072564.1"/>
    <property type="molecule type" value="Genomic_DNA"/>
</dbReference>
<dbReference type="GO" id="GO:0016020">
    <property type="term" value="C:membrane"/>
    <property type="evidence" value="ECO:0007669"/>
    <property type="project" value="TreeGrafter"/>
</dbReference>
<dbReference type="Proteomes" id="UP000326565">
    <property type="component" value="Unassembled WGS sequence"/>
</dbReference>
<keyword evidence="3" id="KW-0445">Lipid transport</keyword>
<evidence type="ECO:0000313" key="7">
    <source>
        <dbReference type="EMBL" id="KAB8072564.1"/>
    </source>
</evidence>
<name>A0A5N5WZA6_9EURO</name>
<feature type="compositionally biased region" description="Basic and acidic residues" evidence="6">
    <location>
        <begin position="421"/>
        <end position="434"/>
    </location>
</feature>
<organism evidence="7 8">
    <name type="scientific">Aspergillus leporis</name>
    <dbReference type="NCBI Taxonomy" id="41062"/>
    <lineage>
        <taxon>Eukaryota</taxon>
        <taxon>Fungi</taxon>
        <taxon>Dikarya</taxon>
        <taxon>Ascomycota</taxon>
        <taxon>Pezizomycotina</taxon>
        <taxon>Eurotiomycetes</taxon>
        <taxon>Eurotiomycetidae</taxon>
        <taxon>Eurotiales</taxon>
        <taxon>Aspergillaceae</taxon>
        <taxon>Aspergillus</taxon>
        <taxon>Aspergillus subgen. Circumdati</taxon>
    </lineage>
</organism>
<keyword evidence="2" id="KW-0813">Transport</keyword>
<feature type="compositionally biased region" description="Basic and acidic residues" evidence="6">
    <location>
        <begin position="442"/>
        <end position="457"/>
    </location>
</feature>
<dbReference type="InterPro" id="IPR000648">
    <property type="entry name" value="Oxysterol-bd"/>
</dbReference>
<evidence type="ECO:0000256" key="1">
    <source>
        <dbReference type="ARBA" id="ARBA00008842"/>
    </source>
</evidence>
<evidence type="ECO:0000256" key="3">
    <source>
        <dbReference type="ARBA" id="ARBA00023055"/>
    </source>
</evidence>
<feature type="region of interest" description="Disordered" evidence="6">
    <location>
        <begin position="1"/>
        <end position="24"/>
    </location>
</feature>
<feature type="region of interest" description="Disordered" evidence="6">
    <location>
        <begin position="412"/>
        <end position="469"/>
    </location>
</feature>
<dbReference type="Pfam" id="PF01237">
    <property type="entry name" value="Oxysterol_BP"/>
    <property type="match status" value="2"/>
</dbReference>
<dbReference type="GO" id="GO:0005829">
    <property type="term" value="C:cytosol"/>
    <property type="evidence" value="ECO:0007669"/>
    <property type="project" value="TreeGrafter"/>
</dbReference>
<feature type="compositionally biased region" description="Low complexity" evidence="6">
    <location>
        <begin position="1"/>
        <end position="15"/>
    </location>
</feature>
<sequence>MTADRGSANSSGSRSSTDEPNVADEEIVEPEQGNVLSHIISQLRPGADLSRVVLPTFILEPRSMLERITNFMAHPETLLPMPTVDDPLERFVSVVKFYLSGWHIRPPGVKKPLNPILGETFTSYWDYPDGTRGYYIAEQTSHHPPKSSYFFMAPEHNIRIDGTLKPRSKFLGNSAASMMEGIAILRFLNRGENKEKGERYIVTQPNMYARGILFGKMKYELGDHSYVRCPENNLVADIEFKVKGYFTGTYNAIGGTIKNEKTGEVYYELSGLWNGEMFIKDVRTHKKDVLFDATNAKHTPPHVRPIEQQGERESQRLWQSTVQAIIARNHDVATDEKTKIEDRQRQEAAKRDKEEVEWHPRLFRRVQGGPNGPDEGEEDLDWILNAQIEPHNPELATKQILSIAPILEGQTESSQFQIPPHIEKHEDAPSDHNGADPVETQPPKEESLEEVQRKDTQTSDVDTFVDAKP</sequence>